<sequence length="105" mass="11983">MTLKMMYPSSCCRCDVICVTLSLLPSELRLCTRFLNSVRPIKSVQSPLVHEHIAHRHSTTNVLTQKSNYYFVGKNWLVKGFLDDDVSVETPVYHHLQSISIVGFT</sequence>
<proteinExistence type="predicted"/>
<accession>A0AAD8KH65</accession>
<reference evidence="1" key="1">
    <citation type="journal article" date="2023" name="bioRxiv">
        <title>Improved chromosome-level genome assembly for marigold (Tagetes erecta).</title>
        <authorList>
            <person name="Jiang F."/>
            <person name="Yuan L."/>
            <person name="Wang S."/>
            <person name="Wang H."/>
            <person name="Xu D."/>
            <person name="Wang A."/>
            <person name="Fan W."/>
        </authorList>
    </citation>
    <scope>NUCLEOTIDE SEQUENCE</scope>
    <source>
        <strain evidence="1">WSJ</strain>
        <tissue evidence="1">Leaf</tissue>
    </source>
</reference>
<name>A0AAD8KH65_TARER</name>
<evidence type="ECO:0000313" key="1">
    <source>
        <dbReference type="EMBL" id="KAK1421031.1"/>
    </source>
</evidence>
<gene>
    <name evidence="1" type="ORF">QVD17_23081</name>
</gene>
<comment type="caution">
    <text evidence="1">The sequence shown here is derived from an EMBL/GenBank/DDBJ whole genome shotgun (WGS) entry which is preliminary data.</text>
</comment>
<evidence type="ECO:0000313" key="2">
    <source>
        <dbReference type="Proteomes" id="UP001229421"/>
    </source>
</evidence>
<dbReference type="EMBL" id="JAUHHV010000006">
    <property type="protein sequence ID" value="KAK1421031.1"/>
    <property type="molecule type" value="Genomic_DNA"/>
</dbReference>
<protein>
    <submittedName>
        <fullName evidence="1">Uncharacterized protein</fullName>
    </submittedName>
</protein>
<dbReference type="AlphaFoldDB" id="A0AAD8KH65"/>
<organism evidence="1 2">
    <name type="scientific">Tagetes erecta</name>
    <name type="common">African marigold</name>
    <dbReference type="NCBI Taxonomy" id="13708"/>
    <lineage>
        <taxon>Eukaryota</taxon>
        <taxon>Viridiplantae</taxon>
        <taxon>Streptophyta</taxon>
        <taxon>Embryophyta</taxon>
        <taxon>Tracheophyta</taxon>
        <taxon>Spermatophyta</taxon>
        <taxon>Magnoliopsida</taxon>
        <taxon>eudicotyledons</taxon>
        <taxon>Gunneridae</taxon>
        <taxon>Pentapetalae</taxon>
        <taxon>asterids</taxon>
        <taxon>campanulids</taxon>
        <taxon>Asterales</taxon>
        <taxon>Asteraceae</taxon>
        <taxon>Asteroideae</taxon>
        <taxon>Heliantheae alliance</taxon>
        <taxon>Tageteae</taxon>
        <taxon>Tagetes</taxon>
    </lineage>
</organism>
<dbReference type="Proteomes" id="UP001229421">
    <property type="component" value="Unassembled WGS sequence"/>
</dbReference>
<keyword evidence="2" id="KW-1185">Reference proteome</keyword>